<dbReference type="STRING" id="64702.SAMN05443377_11820"/>
<dbReference type="PANTHER" id="PTHR43141:SF5">
    <property type="entry name" value="CYTOCHROME BD-I UBIQUINOL OXIDASE SUBUNIT 2"/>
    <property type="match status" value="1"/>
</dbReference>
<keyword evidence="14" id="KW-1185">Reference proteome</keyword>
<keyword evidence="7" id="KW-0479">Metal-binding</keyword>
<evidence type="ECO:0000256" key="10">
    <source>
        <dbReference type="ARBA" id="ARBA00023004"/>
    </source>
</evidence>
<feature type="transmembrane region" description="Helical" evidence="12">
    <location>
        <begin position="22"/>
        <end position="52"/>
    </location>
</feature>
<dbReference type="EMBL" id="FOGZ01000018">
    <property type="protein sequence ID" value="SER91477.1"/>
    <property type="molecule type" value="Genomic_DNA"/>
</dbReference>
<evidence type="ECO:0000256" key="6">
    <source>
        <dbReference type="ARBA" id="ARBA00022692"/>
    </source>
</evidence>
<keyword evidence="5" id="KW-0349">Heme</keyword>
<dbReference type="InterPro" id="IPR003317">
    <property type="entry name" value="Cyt-d_oxidase_su2"/>
</dbReference>
<sequence length="379" mass="41243">MFTDIALTSLQTATLGATPLQVVWFLLIAVLWCGFFFLEGFDFGVAMLYPVLGRDPKRRRVLINSIGATWDGNEVWLITAGGAMFAAFPGWYSTLFSALYLPLFLVLVGLILRGISFEYRAKHPSTRWRDTFDTIGTVGSFIVTLVLGIGFANFVRGLPVAPDTSAAYGDPNLFTGGFWSLFNFYGLLGGVTFVLLFITHGAMFLGIKTYGEVHDDAMSLLKKLGPVTVVVVAAFVLLGNIVYPASENPYAGTLASVLMWLTGLLAIAAVAFGVLAQLRGRNVLAFSGTGLSVIAMVAMIFVKIYGTLGFVSADPNRPLNMVTASSSPMTLQLMTVFAVIMVPIVLAYQVWSYWVLRKRLSVKDLPQQPIEENVVEVQA</sequence>
<feature type="transmembrane region" description="Helical" evidence="12">
    <location>
        <begin position="283"/>
        <end position="311"/>
    </location>
</feature>
<evidence type="ECO:0000256" key="4">
    <source>
        <dbReference type="ARBA" id="ARBA00022475"/>
    </source>
</evidence>
<dbReference type="NCBIfam" id="TIGR00203">
    <property type="entry name" value="cydB"/>
    <property type="match status" value="1"/>
</dbReference>
<dbReference type="GO" id="GO:0046872">
    <property type="term" value="F:metal ion binding"/>
    <property type="evidence" value="ECO:0007669"/>
    <property type="project" value="UniProtKB-KW"/>
</dbReference>
<dbReference type="PIRSF" id="PIRSF000267">
    <property type="entry name" value="Cyt_oxidse_sub2"/>
    <property type="match status" value="1"/>
</dbReference>
<keyword evidence="8" id="KW-0249">Electron transport</keyword>
<comment type="subcellular location">
    <subcellularLocation>
        <location evidence="1">Cell membrane</location>
        <topology evidence="1">Multi-pass membrane protein</topology>
    </subcellularLocation>
</comment>
<comment type="similarity">
    <text evidence="2">Belongs to the cytochrome ubiquinol oxidase subunit 2 family.</text>
</comment>
<dbReference type="GO" id="GO:0019646">
    <property type="term" value="P:aerobic electron transport chain"/>
    <property type="evidence" value="ECO:0007669"/>
    <property type="project" value="TreeGrafter"/>
</dbReference>
<feature type="transmembrane region" description="Helical" evidence="12">
    <location>
        <begin position="98"/>
        <end position="115"/>
    </location>
</feature>
<dbReference type="Pfam" id="PF02322">
    <property type="entry name" value="Cyt_bd_oxida_II"/>
    <property type="match status" value="1"/>
</dbReference>
<evidence type="ECO:0000256" key="9">
    <source>
        <dbReference type="ARBA" id="ARBA00022989"/>
    </source>
</evidence>
<keyword evidence="11 12" id="KW-0472">Membrane</keyword>
<evidence type="ECO:0000256" key="11">
    <source>
        <dbReference type="ARBA" id="ARBA00023136"/>
    </source>
</evidence>
<keyword evidence="6 12" id="KW-0812">Transmembrane</keyword>
<feature type="transmembrane region" description="Helical" evidence="12">
    <location>
        <begin position="227"/>
        <end position="245"/>
    </location>
</feature>
<keyword evidence="3" id="KW-0813">Transport</keyword>
<evidence type="ECO:0000256" key="5">
    <source>
        <dbReference type="ARBA" id="ARBA00022617"/>
    </source>
</evidence>
<feature type="transmembrane region" description="Helical" evidence="12">
    <location>
        <begin position="135"/>
        <end position="155"/>
    </location>
</feature>
<proteinExistence type="inferred from homology"/>
<reference evidence="13 14" key="1">
    <citation type="submission" date="2016-10" db="EMBL/GenBank/DDBJ databases">
        <authorList>
            <person name="de Groot N.N."/>
        </authorList>
    </citation>
    <scope>NUCLEOTIDE SEQUENCE [LARGE SCALE GENOMIC DNA]</scope>
    <source>
        <strain evidence="13 14">DSM 16859</strain>
    </source>
</reference>
<dbReference type="PANTHER" id="PTHR43141">
    <property type="entry name" value="CYTOCHROME BD2 SUBUNIT II"/>
    <property type="match status" value="1"/>
</dbReference>
<keyword evidence="4" id="KW-1003">Cell membrane</keyword>
<evidence type="ECO:0000313" key="13">
    <source>
        <dbReference type="EMBL" id="SER91477.1"/>
    </source>
</evidence>
<dbReference type="Proteomes" id="UP000198815">
    <property type="component" value="Unassembled WGS sequence"/>
</dbReference>
<feature type="transmembrane region" description="Helical" evidence="12">
    <location>
        <begin position="331"/>
        <end position="356"/>
    </location>
</feature>
<accession>A0A1H9T341</accession>
<keyword evidence="9 12" id="KW-1133">Transmembrane helix</keyword>
<dbReference type="AlphaFoldDB" id="A0A1H9T341"/>
<gene>
    <name evidence="13" type="ORF">SAMN05443377_11820</name>
</gene>
<evidence type="ECO:0000313" key="14">
    <source>
        <dbReference type="Proteomes" id="UP000198815"/>
    </source>
</evidence>
<dbReference type="GO" id="GO:0016682">
    <property type="term" value="F:oxidoreductase activity, acting on diphenols and related substances as donors, oxygen as acceptor"/>
    <property type="evidence" value="ECO:0007669"/>
    <property type="project" value="TreeGrafter"/>
</dbReference>
<name>A0A1H9T341_9ACTN</name>
<dbReference type="GO" id="GO:0070069">
    <property type="term" value="C:cytochrome complex"/>
    <property type="evidence" value="ECO:0007669"/>
    <property type="project" value="TreeGrafter"/>
</dbReference>
<keyword evidence="10" id="KW-0408">Iron</keyword>
<dbReference type="GO" id="GO:0009055">
    <property type="term" value="F:electron transfer activity"/>
    <property type="evidence" value="ECO:0007669"/>
    <property type="project" value="TreeGrafter"/>
</dbReference>
<evidence type="ECO:0000256" key="12">
    <source>
        <dbReference type="SAM" id="Phobius"/>
    </source>
</evidence>
<dbReference type="RefSeq" id="WP_091970252.1">
    <property type="nucleotide sequence ID" value="NZ_FOGZ01000018.1"/>
</dbReference>
<evidence type="ECO:0000256" key="1">
    <source>
        <dbReference type="ARBA" id="ARBA00004651"/>
    </source>
</evidence>
<organism evidence="13 14">
    <name type="scientific">Propionibacterium cyclohexanicum</name>
    <dbReference type="NCBI Taxonomy" id="64702"/>
    <lineage>
        <taxon>Bacteria</taxon>
        <taxon>Bacillati</taxon>
        <taxon>Actinomycetota</taxon>
        <taxon>Actinomycetes</taxon>
        <taxon>Propionibacteriales</taxon>
        <taxon>Propionibacteriaceae</taxon>
        <taxon>Propionibacterium</taxon>
    </lineage>
</organism>
<feature type="transmembrane region" description="Helical" evidence="12">
    <location>
        <begin position="257"/>
        <end position="276"/>
    </location>
</feature>
<protein>
    <submittedName>
        <fullName evidence="13">Cytochrome d ubiquinol oxidase subunit II</fullName>
    </submittedName>
</protein>
<evidence type="ECO:0000256" key="8">
    <source>
        <dbReference type="ARBA" id="ARBA00022982"/>
    </source>
</evidence>
<evidence type="ECO:0000256" key="3">
    <source>
        <dbReference type="ARBA" id="ARBA00022448"/>
    </source>
</evidence>
<dbReference type="OrthoDB" id="9776710at2"/>
<evidence type="ECO:0000256" key="2">
    <source>
        <dbReference type="ARBA" id="ARBA00007543"/>
    </source>
</evidence>
<dbReference type="GO" id="GO:0005886">
    <property type="term" value="C:plasma membrane"/>
    <property type="evidence" value="ECO:0007669"/>
    <property type="project" value="UniProtKB-SubCell"/>
</dbReference>
<evidence type="ECO:0000256" key="7">
    <source>
        <dbReference type="ARBA" id="ARBA00022723"/>
    </source>
</evidence>
<feature type="transmembrane region" description="Helical" evidence="12">
    <location>
        <begin position="184"/>
        <end position="207"/>
    </location>
</feature>